<dbReference type="EMBL" id="JAUHHC010000002">
    <property type="protein sequence ID" value="MDN3920360.1"/>
    <property type="molecule type" value="Genomic_DNA"/>
</dbReference>
<proteinExistence type="predicted"/>
<comment type="caution">
    <text evidence="2">The sequence shown here is derived from an EMBL/GenBank/DDBJ whole genome shotgun (WGS) entry which is preliminary data.</text>
</comment>
<evidence type="ECO:0000313" key="3">
    <source>
        <dbReference type="Proteomes" id="UP001228044"/>
    </source>
</evidence>
<keyword evidence="1" id="KW-0808">Transferase</keyword>
<name>A0ABT8DPU2_9BURK</name>
<protein>
    <submittedName>
        <fullName evidence="2">Ornithine carbamoyltransferase</fullName>
    </submittedName>
</protein>
<evidence type="ECO:0000313" key="2">
    <source>
        <dbReference type="EMBL" id="MDN3920360.1"/>
    </source>
</evidence>
<organism evidence="2 3">
    <name type="scientific">Roseateles violae</name>
    <dbReference type="NCBI Taxonomy" id="3058042"/>
    <lineage>
        <taxon>Bacteria</taxon>
        <taxon>Pseudomonadati</taxon>
        <taxon>Pseudomonadota</taxon>
        <taxon>Betaproteobacteria</taxon>
        <taxon>Burkholderiales</taxon>
        <taxon>Sphaerotilaceae</taxon>
        <taxon>Roseateles</taxon>
    </lineage>
</organism>
<sequence>MDIALQPFGRPLAPAALLARAEALAARQPALAGALKGKNIGLVSAAADSREARLFSAAAAGLGAKVAHVRAALSESSPAPAVAETARLLGRLYDAIECQGMSEALLQLIRREAGIPVFDGIAGAQHWSAALTASLDPALPEERRRMLLIQAQLLEAAI</sequence>
<dbReference type="InterPro" id="IPR036901">
    <property type="entry name" value="Asp/Orn_carbamoylTrfase_sf"/>
</dbReference>
<dbReference type="Proteomes" id="UP001228044">
    <property type="component" value="Unassembled WGS sequence"/>
</dbReference>
<reference evidence="2 3" key="1">
    <citation type="submission" date="2023-06" db="EMBL/GenBank/DDBJ databases">
        <title>Pelomonas sp. PFR6 16S ribosomal RNA gene Genome sequencing and assembly.</title>
        <authorList>
            <person name="Woo H."/>
        </authorList>
    </citation>
    <scope>NUCLEOTIDE SEQUENCE [LARGE SCALE GENOMIC DNA]</scope>
    <source>
        <strain evidence="2 3">PFR6</strain>
    </source>
</reference>
<dbReference type="Gene3D" id="3.40.50.1370">
    <property type="entry name" value="Aspartate/ornithine carbamoyltransferase"/>
    <property type="match status" value="1"/>
</dbReference>
<keyword evidence="3" id="KW-1185">Reference proteome</keyword>
<dbReference type="RefSeq" id="WP_290358663.1">
    <property type="nucleotide sequence ID" value="NZ_JAUHHC010000002.1"/>
</dbReference>
<accession>A0ABT8DPU2</accession>
<dbReference type="SUPFAM" id="SSF53671">
    <property type="entry name" value="Aspartate/ornithine carbamoyltransferase"/>
    <property type="match status" value="1"/>
</dbReference>
<gene>
    <name evidence="2" type="ORF">QWJ38_08735</name>
</gene>
<evidence type="ECO:0000256" key="1">
    <source>
        <dbReference type="ARBA" id="ARBA00022679"/>
    </source>
</evidence>